<gene>
    <name evidence="2" type="ORF">GHK48_28065</name>
</gene>
<keyword evidence="1" id="KW-0472">Membrane</keyword>
<reference evidence="2 3" key="1">
    <citation type="journal article" date="2013" name="Genome Biol.">
        <title>Comparative genomics of the core and accessory genomes of 48 Sinorhizobium strains comprising five genospecies.</title>
        <authorList>
            <person name="Sugawara M."/>
            <person name="Epstein B."/>
            <person name="Badgley B.D."/>
            <person name="Unno T."/>
            <person name="Xu L."/>
            <person name="Reese J."/>
            <person name="Gyaneshwar P."/>
            <person name="Denny R."/>
            <person name="Mudge J."/>
            <person name="Bharti A.K."/>
            <person name="Farmer A.D."/>
            <person name="May G.D."/>
            <person name="Woodward J.E."/>
            <person name="Medigue C."/>
            <person name="Vallenet D."/>
            <person name="Lajus A."/>
            <person name="Rouy Z."/>
            <person name="Martinez-Vaz B."/>
            <person name="Tiffin P."/>
            <person name="Young N.D."/>
            <person name="Sadowsky M.J."/>
        </authorList>
    </citation>
    <scope>NUCLEOTIDE SEQUENCE [LARGE SCALE GENOMIC DNA]</scope>
    <source>
        <strain evidence="2 3">USDA205</strain>
    </source>
</reference>
<dbReference type="EMBL" id="WISZ01000207">
    <property type="protein sequence ID" value="MQX11998.1"/>
    <property type="molecule type" value="Genomic_DNA"/>
</dbReference>
<organism evidence="2 3">
    <name type="scientific">Rhizobium fredii</name>
    <name type="common">Sinorhizobium fredii</name>
    <dbReference type="NCBI Taxonomy" id="380"/>
    <lineage>
        <taxon>Bacteria</taxon>
        <taxon>Pseudomonadati</taxon>
        <taxon>Pseudomonadota</taxon>
        <taxon>Alphaproteobacteria</taxon>
        <taxon>Hyphomicrobiales</taxon>
        <taxon>Rhizobiaceae</taxon>
        <taxon>Sinorhizobium/Ensifer group</taxon>
        <taxon>Sinorhizobium</taxon>
    </lineage>
</organism>
<dbReference type="Proteomes" id="UP000466694">
    <property type="component" value="Unassembled WGS sequence"/>
</dbReference>
<feature type="transmembrane region" description="Helical" evidence="1">
    <location>
        <begin position="126"/>
        <end position="144"/>
    </location>
</feature>
<feature type="transmembrane region" description="Helical" evidence="1">
    <location>
        <begin position="34"/>
        <end position="55"/>
    </location>
</feature>
<evidence type="ECO:0000313" key="2">
    <source>
        <dbReference type="EMBL" id="MQX11998.1"/>
    </source>
</evidence>
<keyword evidence="1" id="KW-1133">Transmembrane helix</keyword>
<evidence type="ECO:0000256" key="1">
    <source>
        <dbReference type="SAM" id="Phobius"/>
    </source>
</evidence>
<accession>A0A844AJ74</accession>
<name>A0A844AJ74_RHIFR</name>
<protein>
    <submittedName>
        <fullName evidence="2">Uncharacterized protein</fullName>
    </submittedName>
</protein>
<keyword evidence="1" id="KW-0812">Transmembrane</keyword>
<feature type="transmembrane region" description="Helical" evidence="1">
    <location>
        <begin position="12"/>
        <end position="28"/>
    </location>
</feature>
<feature type="transmembrane region" description="Helical" evidence="1">
    <location>
        <begin position="96"/>
        <end position="114"/>
    </location>
</feature>
<sequence length="156" mass="17497">MAARKLRTFEYVFAMSLVPLLPLWIFWFEGKVSIGVPAVVTGVLVAANHAVHLIVKQRLHLLLHDAKRAKEEFEFRKIDLNFYRTASNAKLFRSSLFWGTVFGASILTLGKMTFGLSGQPQGAPSPYGVAAVAVFSAIHLYAMMKEQRRRKNESQA</sequence>
<evidence type="ECO:0000313" key="3">
    <source>
        <dbReference type="Proteomes" id="UP000466694"/>
    </source>
</evidence>
<dbReference type="GeneID" id="48975252"/>
<dbReference type="AlphaFoldDB" id="A0A844AJ74"/>
<proteinExistence type="predicted"/>
<dbReference type="RefSeq" id="WP_037398738.1">
    <property type="nucleotide sequence ID" value="NZ_BJNI01000029.1"/>
</dbReference>
<comment type="caution">
    <text evidence="2">The sequence shown here is derived from an EMBL/GenBank/DDBJ whole genome shotgun (WGS) entry which is preliminary data.</text>
</comment>